<keyword evidence="4" id="KW-1185">Reference proteome</keyword>
<gene>
    <name evidence="3" type="ORF">MOST_09300</name>
</gene>
<comment type="caution">
    <text evidence="3">The sequence shown here is derived from an EMBL/GenBank/DDBJ whole genome shotgun (WGS) entry which is preliminary data.</text>
</comment>
<evidence type="ECO:0000259" key="2">
    <source>
        <dbReference type="Pfam" id="PF07331"/>
    </source>
</evidence>
<organism evidence="3 4">
    <name type="scientific">Neomoorella stamsii</name>
    <dbReference type="NCBI Taxonomy" id="1266720"/>
    <lineage>
        <taxon>Bacteria</taxon>
        <taxon>Bacillati</taxon>
        <taxon>Bacillota</taxon>
        <taxon>Clostridia</taxon>
        <taxon>Neomoorellales</taxon>
        <taxon>Neomoorellaceae</taxon>
        <taxon>Neomoorella</taxon>
    </lineage>
</organism>
<feature type="transmembrane region" description="Helical" evidence="1">
    <location>
        <begin position="123"/>
        <end position="141"/>
    </location>
</feature>
<dbReference type="AlphaFoldDB" id="A0A9X7J4P7"/>
<keyword evidence="1" id="KW-0472">Membrane</keyword>
<name>A0A9X7J4P7_9FIRM</name>
<keyword evidence="1" id="KW-0812">Transmembrane</keyword>
<keyword evidence="1" id="KW-1133">Transmembrane helix</keyword>
<evidence type="ECO:0000313" key="4">
    <source>
        <dbReference type="Proteomes" id="UP000239430"/>
    </source>
</evidence>
<feature type="domain" description="DUF1468" evidence="2">
    <location>
        <begin position="5"/>
        <end position="146"/>
    </location>
</feature>
<dbReference type="RefSeq" id="WP_054937118.1">
    <property type="nucleotide sequence ID" value="NZ_PVXL01000027.1"/>
</dbReference>
<accession>A0A9X7J4P7</accession>
<reference evidence="3 4" key="1">
    <citation type="submission" date="2018-03" db="EMBL/GenBank/DDBJ databases">
        <title>Genome sequence of Moorella stamsii DSM 26217.</title>
        <authorList>
            <person name="Poehlein A."/>
            <person name="Daniel R."/>
        </authorList>
    </citation>
    <scope>NUCLEOTIDE SEQUENCE [LARGE SCALE GENOMIC DNA]</scope>
    <source>
        <strain evidence="4">DSM 26217</strain>
    </source>
</reference>
<evidence type="ECO:0000256" key="1">
    <source>
        <dbReference type="SAM" id="Phobius"/>
    </source>
</evidence>
<dbReference type="EMBL" id="PVXL01000027">
    <property type="protein sequence ID" value="PRR74822.1"/>
    <property type="molecule type" value="Genomic_DNA"/>
</dbReference>
<proteinExistence type="predicted"/>
<dbReference type="Proteomes" id="UP000239430">
    <property type="component" value="Unassembled WGS sequence"/>
</dbReference>
<dbReference type="Pfam" id="PF07331">
    <property type="entry name" value="TctB"/>
    <property type="match status" value="1"/>
</dbReference>
<evidence type="ECO:0000313" key="3">
    <source>
        <dbReference type="EMBL" id="PRR74822.1"/>
    </source>
</evidence>
<feature type="transmembrane region" description="Helical" evidence="1">
    <location>
        <begin position="37"/>
        <end position="60"/>
    </location>
</feature>
<protein>
    <submittedName>
        <fullName evidence="3">Tripartite tricarboxylate transporter TctB family protein</fullName>
    </submittedName>
</protein>
<sequence length="146" mass="16424">MIEMAMAIFFLILSASYTVFARQYSFGTFYAPRAGFMPTIVGTMATILAMINLFGTAAQYKRKQTQEKEILLTRYQINKIFLYSIGLVIYVVLLKTVGFLTATFLATLYLIKVAGGKGWRLPIIVAIGVSVGFYSIFQYLLRVMLP</sequence>
<dbReference type="InterPro" id="IPR009936">
    <property type="entry name" value="DUF1468"/>
</dbReference>
<feature type="transmembrane region" description="Helical" evidence="1">
    <location>
        <begin position="80"/>
        <end position="111"/>
    </location>
</feature>